<feature type="domain" description="Protein kinase" evidence="2">
    <location>
        <begin position="36"/>
        <end position="351"/>
    </location>
</feature>
<evidence type="ECO:0000313" key="3">
    <source>
        <dbReference type="EMBL" id="KAK8850891.1"/>
    </source>
</evidence>
<name>A0ABR2HPC4_9PEZI</name>
<dbReference type="InterPro" id="IPR000719">
    <property type="entry name" value="Prot_kinase_dom"/>
</dbReference>
<evidence type="ECO:0000256" key="1">
    <source>
        <dbReference type="SAM" id="MobiDB-lite"/>
    </source>
</evidence>
<feature type="compositionally biased region" description="Basic and acidic residues" evidence="1">
    <location>
        <begin position="427"/>
        <end position="452"/>
    </location>
</feature>
<dbReference type="InterPro" id="IPR011009">
    <property type="entry name" value="Kinase-like_dom_sf"/>
</dbReference>
<dbReference type="PROSITE" id="PS50011">
    <property type="entry name" value="PROTEIN_KINASE_DOM"/>
    <property type="match status" value="1"/>
</dbReference>
<feature type="region of interest" description="Disordered" evidence="1">
    <location>
        <begin position="391"/>
        <end position="452"/>
    </location>
</feature>
<protein>
    <submittedName>
        <fullName evidence="3">Kinase-like protein</fullName>
    </submittedName>
</protein>
<gene>
    <name evidence="3" type="ORF">PGQ11_013370</name>
</gene>
<organism evidence="3 4">
    <name type="scientific">Apiospora arundinis</name>
    <dbReference type="NCBI Taxonomy" id="335852"/>
    <lineage>
        <taxon>Eukaryota</taxon>
        <taxon>Fungi</taxon>
        <taxon>Dikarya</taxon>
        <taxon>Ascomycota</taxon>
        <taxon>Pezizomycotina</taxon>
        <taxon>Sordariomycetes</taxon>
        <taxon>Xylariomycetidae</taxon>
        <taxon>Amphisphaeriales</taxon>
        <taxon>Apiosporaceae</taxon>
        <taxon>Apiospora</taxon>
    </lineage>
</organism>
<dbReference type="SMART" id="SM00220">
    <property type="entry name" value="S_TKc"/>
    <property type="match status" value="1"/>
</dbReference>
<accession>A0ABR2HPC4</accession>
<dbReference type="EMBL" id="JAPCWZ010000009">
    <property type="protein sequence ID" value="KAK8850891.1"/>
    <property type="molecule type" value="Genomic_DNA"/>
</dbReference>
<sequence>MSSEDSEGSYDSLGSEATEAIKARLIGYFAAYEDTFKFERLLGAGVAANAWRVRCRRRTGDPWARIVLKTPTGVGLAEVTEGNLGASVVEFQNERRLLSELRTRHLVRLINFSDEEDPLAQTEPRNTIGSWIYLEYLENGTLAQLVEKCDDNDVEYIPNRLLWRIFLCLVRACVAMAYIPDGPPANRYDENEEPCTLAQGSVSYSHNDMHSENVMIGDLLGDPDDLEHLICPVVKFIDLESHNEYAGGEGMGVQRNLLNIGANMAEIILRSGVLGIDICGAAESDDGVWFEPGGGYDGFSTAAKELLVRGANGRLPQPELDPDLRRLVCECTAINPRQRPRLASDLLPTVLEAVEDRDAAYYGRAGYCDARVETDEAILGWVQRVLGAVPAPPSTAGDSDEEDNLQVGGEGPESLEVYTPTGTRRFTARDSREASPESLPEDPRERYRKRDD</sequence>
<dbReference type="Gene3D" id="1.10.510.10">
    <property type="entry name" value="Transferase(Phosphotransferase) domain 1"/>
    <property type="match status" value="1"/>
</dbReference>
<evidence type="ECO:0000259" key="2">
    <source>
        <dbReference type="PROSITE" id="PS50011"/>
    </source>
</evidence>
<keyword evidence="4" id="KW-1185">Reference proteome</keyword>
<reference evidence="3 4" key="1">
    <citation type="journal article" date="2024" name="IMA Fungus">
        <title>Apiospora arundinis, a panoply of carbohydrate-active enzymes and secondary metabolites.</title>
        <authorList>
            <person name="Sorensen T."/>
            <person name="Petersen C."/>
            <person name="Muurmann A.T."/>
            <person name="Christiansen J.V."/>
            <person name="Brundto M.L."/>
            <person name="Overgaard C.K."/>
            <person name="Boysen A.T."/>
            <person name="Wollenberg R.D."/>
            <person name="Larsen T.O."/>
            <person name="Sorensen J.L."/>
            <person name="Nielsen K.L."/>
            <person name="Sondergaard T.E."/>
        </authorList>
    </citation>
    <scope>NUCLEOTIDE SEQUENCE [LARGE SCALE GENOMIC DNA]</scope>
    <source>
        <strain evidence="3 4">AAU 773</strain>
    </source>
</reference>
<comment type="caution">
    <text evidence="3">The sequence shown here is derived from an EMBL/GenBank/DDBJ whole genome shotgun (WGS) entry which is preliminary data.</text>
</comment>
<dbReference type="SUPFAM" id="SSF56112">
    <property type="entry name" value="Protein kinase-like (PK-like)"/>
    <property type="match status" value="1"/>
</dbReference>
<proteinExistence type="predicted"/>
<evidence type="ECO:0000313" key="4">
    <source>
        <dbReference type="Proteomes" id="UP001390339"/>
    </source>
</evidence>
<dbReference type="Proteomes" id="UP001390339">
    <property type="component" value="Unassembled WGS sequence"/>
</dbReference>